<proteinExistence type="predicted"/>
<evidence type="ECO:0000313" key="3">
    <source>
        <dbReference type="Proteomes" id="UP001222118"/>
    </source>
</evidence>
<name>A0ABY7Z1E7_9HYPH</name>
<gene>
    <name evidence="2" type="ORF">PSQ90_06650</name>
</gene>
<accession>A0ABY7Z1E7</accession>
<sequence>MAHKFKITTAKNGEFVAKFVYNAETLVWSETYKSKASAKNCIESIKKNAPGAAIVDQTAGEEGKGYRFEIAASKDGQTFVRFVAANGEPLVRSETYKSKSSSKNCIASVQKNGPAADVVDEA</sequence>
<keyword evidence="3" id="KW-1185">Reference proteome</keyword>
<dbReference type="Proteomes" id="UP001222118">
    <property type="component" value="Chromosome"/>
</dbReference>
<dbReference type="RefSeq" id="WP_282212621.1">
    <property type="nucleotide sequence ID" value="NZ_CP118247.1"/>
</dbReference>
<dbReference type="EMBL" id="CP118247">
    <property type="protein sequence ID" value="WDR07108.1"/>
    <property type="molecule type" value="Genomic_DNA"/>
</dbReference>
<evidence type="ECO:0000313" key="2">
    <source>
        <dbReference type="EMBL" id="WDR07108.1"/>
    </source>
</evidence>
<dbReference type="InterPro" id="IPR051141">
    <property type="entry name" value="UPF0339_domain"/>
</dbReference>
<dbReference type="PANTHER" id="PTHR40606:SF1">
    <property type="entry name" value="UPF0339 PROTEIN YEGP"/>
    <property type="match status" value="1"/>
</dbReference>
<organism evidence="2 3">
    <name type="scientific">Devosia rhodophyticola</name>
    <dbReference type="NCBI Taxonomy" id="3026423"/>
    <lineage>
        <taxon>Bacteria</taxon>
        <taxon>Pseudomonadati</taxon>
        <taxon>Pseudomonadota</taxon>
        <taxon>Alphaproteobacteria</taxon>
        <taxon>Hyphomicrobiales</taxon>
        <taxon>Devosiaceae</taxon>
        <taxon>Devosia</taxon>
    </lineage>
</organism>
<dbReference type="Gene3D" id="2.30.29.80">
    <property type="match status" value="1"/>
</dbReference>
<protein>
    <submittedName>
        <fullName evidence="2">DUF1508 domain-containing protein</fullName>
    </submittedName>
</protein>
<dbReference type="SUPFAM" id="SSF160113">
    <property type="entry name" value="YegP-like"/>
    <property type="match status" value="2"/>
</dbReference>
<dbReference type="InterPro" id="IPR010879">
    <property type="entry name" value="DUF1508"/>
</dbReference>
<feature type="domain" description="DUF1508" evidence="1">
    <location>
        <begin position="10"/>
        <end position="56"/>
    </location>
</feature>
<dbReference type="PANTHER" id="PTHR40606">
    <property type="match status" value="1"/>
</dbReference>
<feature type="domain" description="DUF1508" evidence="1">
    <location>
        <begin position="74"/>
        <end position="120"/>
    </location>
</feature>
<dbReference type="Pfam" id="PF07411">
    <property type="entry name" value="DUF1508"/>
    <property type="match status" value="2"/>
</dbReference>
<reference evidence="2 3" key="1">
    <citation type="submission" date="2023-02" db="EMBL/GenBank/DDBJ databases">
        <title>Devosia chondri sp. nov., isolated from the phycosphere of marine algae.</title>
        <authorList>
            <person name="Kim J.M."/>
            <person name="Lee J.K."/>
            <person name="Choi B.J."/>
            <person name="Bayburt H."/>
            <person name="Jeon C.O."/>
        </authorList>
    </citation>
    <scope>NUCLEOTIDE SEQUENCE [LARGE SCALE GENOMIC DNA]</scope>
    <source>
        <strain evidence="2 3">G2-5</strain>
    </source>
</reference>
<dbReference type="InterPro" id="IPR036913">
    <property type="entry name" value="YegP-like_sf"/>
</dbReference>
<evidence type="ECO:0000259" key="1">
    <source>
        <dbReference type="Pfam" id="PF07411"/>
    </source>
</evidence>